<dbReference type="PANTHER" id="PTHR22934:SF23">
    <property type="entry name" value="ZF-C3H1 DOMAIN-CONTAINING PROTEIN"/>
    <property type="match status" value="1"/>
</dbReference>
<feature type="compositionally biased region" description="Polar residues" evidence="1">
    <location>
        <begin position="188"/>
        <end position="198"/>
    </location>
</feature>
<dbReference type="EMBL" id="CH445360">
    <property type="protein sequence ID" value="EAT77482.2"/>
    <property type="molecule type" value="Genomic_DNA"/>
</dbReference>
<dbReference type="PROSITE" id="PS50888">
    <property type="entry name" value="BHLH"/>
    <property type="match status" value="1"/>
</dbReference>
<dbReference type="Proteomes" id="UP000001055">
    <property type="component" value="Unassembled WGS sequence"/>
</dbReference>
<dbReference type="GO" id="GO:0046983">
    <property type="term" value="F:protein dimerization activity"/>
    <property type="evidence" value="ECO:0007669"/>
    <property type="project" value="InterPro"/>
</dbReference>
<dbReference type="Gene3D" id="4.10.280.10">
    <property type="entry name" value="Helix-loop-helix DNA-binding domain"/>
    <property type="match status" value="1"/>
</dbReference>
<evidence type="ECO:0000256" key="1">
    <source>
        <dbReference type="SAM" id="MobiDB-lite"/>
    </source>
</evidence>
<dbReference type="RefSeq" id="XP_001805413.1">
    <property type="nucleotide sequence ID" value="XM_001805361.1"/>
</dbReference>
<dbReference type="GeneID" id="5982341"/>
<dbReference type="HOGENOM" id="CLU_017046_1_1_1"/>
<feature type="compositionally biased region" description="Polar residues" evidence="1">
    <location>
        <begin position="340"/>
        <end position="366"/>
    </location>
</feature>
<feature type="compositionally biased region" description="Basic and acidic residues" evidence="1">
    <location>
        <begin position="66"/>
        <end position="79"/>
    </location>
</feature>
<dbReference type="eggNOG" id="KOG2483">
    <property type="taxonomic scope" value="Eukaryota"/>
</dbReference>
<feature type="compositionally biased region" description="Low complexity" evidence="1">
    <location>
        <begin position="570"/>
        <end position="582"/>
    </location>
</feature>
<protein>
    <recommendedName>
        <fullName evidence="2">BHLH domain-containing protein</fullName>
    </recommendedName>
</protein>
<dbReference type="InterPro" id="IPR036638">
    <property type="entry name" value="HLH_DNA-bd_sf"/>
</dbReference>
<dbReference type="Pfam" id="PF00010">
    <property type="entry name" value="HLH"/>
    <property type="match status" value="1"/>
</dbReference>
<feature type="region of interest" description="Disordered" evidence="1">
    <location>
        <begin position="543"/>
        <end position="599"/>
    </location>
</feature>
<feature type="region of interest" description="Disordered" evidence="1">
    <location>
        <begin position="329"/>
        <end position="366"/>
    </location>
</feature>
<feature type="compositionally biased region" description="Low complexity" evidence="1">
    <location>
        <begin position="543"/>
        <end position="560"/>
    </location>
</feature>
<dbReference type="STRING" id="321614.Q0TZC6"/>
<dbReference type="KEGG" id="pno:SNOG_15257"/>
<reference evidence="4" key="1">
    <citation type="journal article" date="2007" name="Plant Cell">
        <title>Dothideomycete-plant interactions illuminated by genome sequencing and EST analysis of the wheat pathogen Stagonospora nodorum.</title>
        <authorList>
            <person name="Hane J.K."/>
            <person name="Lowe R.G."/>
            <person name="Solomon P.S."/>
            <person name="Tan K.C."/>
            <person name="Schoch C.L."/>
            <person name="Spatafora J.W."/>
            <person name="Crous P.W."/>
            <person name="Kodira C."/>
            <person name="Birren B.W."/>
            <person name="Galagan J.E."/>
            <person name="Torriani S.F."/>
            <person name="McDonald B.A."/>
            <person name="Oliver R.P."/>
        </authorList>
    </citation>
    <scope>NUCLEOTIDE SEQUENCE [LARGE SCALE GENOMIC DNA]</scope>
    <source>
        <strain evidence="4">SN15 / ATCC MYA-4574 / FGSC 10173</strain>
    </source>
</reference>
<dbReference type="AlphaFoldDB" id="Q0TZC6"/>
<organism evidence="3 4">
    <name type="scientific">Phaeosphaeria nodorum (strain SN15 / ATCC MYA-4574 / FGSC 10173)</name>
    <name type="common">Glume blotch fungus</name>
    <name type="synonym">Parastagonospora nodorum</name>
    <dbReference type="NCBI Taxonomy" id="321614"/>
    <lineage>
        <taxon>Eukaryota</taxon>
        <taxon>Fungi</taxon>
        <taxon>Dikarya</taxon>
        <taxon>Ascomycota</taxon>
        <taxon>Pezizomycotina</taxon>
        <taxon>Dothideomycetes</taxon>
        <taxon>Pleosporomycetidae</taxon>
        <taxon>Pleosporales</taxon>
        <taxon>Pleosporineae</taxon>
        <taxon>Phaeosphaeriaceae</taxon>
        <taxon>Parastagonospora</taxon>
    </lineage>
</organism>
<feature type="region of interest" description="Disordered" evidence="1">
    <location>
        <begin position="139"/>
        <end position="202"/>
    </location>
</feature>
<dbReference type="InParanoid" id="Q0TZC6"/>
<dbReference type="InterPro" id="IPR011598">
    <property type="entry name" value="bHLH_dom"/>
</dbReference>
<feature type="compositionally biased region" description="Basic and acidic residues" evidence="1">
    <location>
        <begin position="177"/>
        <end position="186"/>
    </location>
</feature>
<gene>
    <name evidence="3" type="ORF">SNOG_15257</name>
</gene>
<evidence type="ECO:0000313" key="3">
    <source>
        <dbReference type="EMBL" id="EAT77482.2"/>
    </source>
</evidence>
<dbReference type="InterPro" id="IPR040112">
    <property type="entry name" value="WetA"/>
</dbReference>
<proteinExistence type="predicted"/>
<dbReference type="GO" id="GO:0006357">
    <property type="term" value="P:regulation of transcription by RNA polymerase II"/>
    <property type="evidence" value="ECO:0000318"/>
    <property type="project" value="GO_Central"/>
</dbReference>
<sequence>MQGTPALTHPPATATATDTLLLSLCHPALARTFRLGALLHAKRGLLGIVIGEFELDSHTGSRSRAGPRDHSDHSDHSDHPLAPALGFQSWRASRFVLPRLTTWKRPLWPSCSIPRSLLDLEVVHTDRRSFLRCAMDSVSHQRPPASGSVSQGPPLPSIASLTGQLPPSEQSPVHPRHQSDAREARDSGNWSVSQSKLPFQTRRPQVGIHLGIRSSVDASSQFDSRRSSVDSRMNAGMTQLNIASPSSPYESQNPSRVSLVSNLQHQRGIPGEQRLNGTSPLSPLGRNAAPRIIHPPKRAPVINPNPRSVSGMPDPMAAAPTKGFAWAFPGDDYPMERRQSSSGESSVDRSNVPSRQNSYATSITSSIMTADSKMPYGQQRLDDDMVPTHHHSMQHRSVTSLQSTADHAAALAAGSGNYSRTPELRVSHKMAERKRRSEMKGLFDELNVILPNSPGSKSSKWEILTKSAIEYIKSLSRSHEAVRVENARLRPEAEYARRAQEENDMLRNELTTTWNMLRRVDPSQSHIYGNVTASLAQANNAAPASANNVLPPLQSQQAPHQPQPQPQPQPQASQWGGPAPGQMQGVEYGGMRPYEHPHR</sequence>
<dbReference type="SUPFAM" id="SSF47459">
    <property type="entry name" value="HLH, helix-loop-helix DNA-binding domain"/>
    <property type="match status" value="1"/>
</dbReference>
<evidence type="ECO:0000259" key="2">
    <source>
        <dbReference type="PROSITE" id="PS50888"/>
    </source>
</evidence>
<feature type="region of interest" description="Disordered" evidence="1">
    <location>
        <begin position="269"/>
        <end position="306"/>
    </location>
</feature>
<feature type="region of interest" description="Disordered" evidence="1">
    <location>
        <begin position="58"/>
        <end position="80"/>
    </location>
</feature>
<dbReference type="SMART" id="SM00353">
    <property type="entry name" value="HLH"/>
    <property type="match status" value="1"/>
</dbReference>
<feature type="domain" description="BHLH" evidence="2">
    <location>
        <begin position="423"/>
        <end position="475"/>
    </location>
</feature>
<feature type="compositionally biased region" description="Polar residues" evidence="1">
    <location>
        <begin position="159"/>
        <end position="171"/>
    </location>
</feature>
<dbReference type="PANTHER" id="PTHR22934">
    <property type="entry name" value="PROTEIN ESC1/WETA-RELATED"/>
    <property type="match status" value="1"/>
</dbReference>
<evidence type="ECO:0000313" key="4">
    <source>
        <dbReference type="Proteomes" id="UP000001055"/>
    </source>
</evidence>
<dbReference type="VEuPathDB" id="FungiDB:JI435_152570"/>
<name>Q0TZC6_PHANO</name>
<accession>Q0TZC6</accession>